<dbReference type="Proteomes" id="UP000078348">
    <property type="component" value="Unassembled WGS sequence"/>
</dbReference>
<feature type="domain" description="Poly A polymerase head" evidence="5">
    <location>
        <begin position="42"/>
        <end position="178"/>
    </location>
</feature>
<dbReference type="CDD" id="cd05398">
    <property type="entry name" value="NT_ClassII-CCAase"/>
    <property type="match status" value="1"/>
</dbReference>
<dbReference type="GO" id="GO:0052929">
    <property type="term" value="F:ATP:3'-cytidine-cytidine-tRNA adenylyltransferase activity"/>
    <property type="evidence" value="ECO:0007669"/>
    <property type="project" value="TreeGrafter"/>
</dbReference>
<evidence type="ECO:0000256" key="3">
    <source>
        <dbReference type="ARBA" id="ARBA00022884"/>
    </source>
</evidence>
<evidence type="ECO:0000256" key="1">
    <source>
        <dbReference type="ARBA" id="ARBA00007265"/>
    </source>
</evidence>
<dbReference type="GO" id="GO:0052927">
    <property type="term" value="F:CC tRNA cytidylyltransferase activity"/>
    <property type="evidence" value="ECO:0007669"/>
    <property type="project" value="TreeGrafter"/>
</dbReference>
<dbReference type="AlphaFoldDB" id="A0A196S854"/>
<keyword evidence="3 4" id="KW-0694">RNA-binding</keyword>
<evidence type="ECO:0000313" key="7">
    <source>
        <dbReference type="Proteomes" id="UP000078348"/>
    </source>
</evidence>
<dbReference type="SUPFAM" id="SSF81301">
    <property type="entry name" value="Nucleotidyltransferase"/>
    <property type="match status" value="1"/>
</dbReference>
<dbReference type="EMBL" id="LXWW01000445">
    <property type="protein sequence ID" value="OAO13213.1"/>
    <property type="molecule type" value="Genomic_DNA"/>
</dbReference>
<accession>A0A196S854</accession>
<dbReference type="STRING" id="478820.A0A196S854"/>
<keyword evidence="2 4" id="KW-0808">Transferase</keyword>
<proteinExistence type="inferred from homology"/>
<dbReference type="Pfam" id="PF01743">
    <property type="entry name" value="PolyA_pol"/>
    <property type="match status" value="1"/>
</dbReference>
<reference evidence="6 7" key="1">
    <citation type="submission" date="2016-05" db="EMBL/GenBank/DDBJ databases">
        <title>Nuclear genome of Blastocystis sp. subtype 1 NandII.</title>
        <authorList>
            <person name="Gentekaki E."/>
            <person name="Curtis B."/>
            <person name="Stairs C."/>
            <person name="Eme L."/>
            <person name="Herman E."/>
            <person name="Klimes V."/>
            <person name="Arias M.C."/>
            <person name="Elias M."/>
            <person name="Hilliou F."/>
            <person name="Klute M."/>
            <person name="Malik S.-B."/>
            <person name="Pightling A."/>
            <person name="Rachubinski R."/>
            <person name="Salas D."/>
            <person name="Schlacht A."/>
            <person name="Suga H."/>
            <person name="Archibald J."/>
            <person name="Ball S.G."/>
            <person name="Clark G."/>
            <person name="Dacks J."/>
            <person name="Van Der Giezen M."/>
            <person name="Tsaousis A."/>
            <person name="Roger A."/>
        </authorList>
    </citation>
    <scope>NUCLEOTIDE SEQUENCE [LARGE SCALE GENOMIC DNA]</scope>
    <source>
        <strain evidence="7">ATCC 50177 / NandII</strain>
    </source>
</reference>
<comment type="similarity">
    <text evidence="1 4">Belongs to the tRNA nucleotidyltransferase/poly(A) polymerase family.</text>
</comment>
<dbReference type="PANTHER" id="PTHR13734:SF5">
    <property type="entry name" value="CCA TRNA NUCLEOTIDYLTRANSFERASE, MITOCHONDRIAL"/>
    <property type="match status" value="1"/>
</dbReference>
<organism evidence="6 7">
    <name type="scientific">Blastocystis sp. subtype 1 (strain ATCC 50177 / NandII)</name>
    <dbReference type="NCBI Taxonomy" id="478820"/>
    <lineage>
        <taxon>Eukaryota</taxon>
        <taxon>Sar</taxon>
        <taxon>Stramenopiles</taxon>
        <taxon>Bigyra</taxon>
        <taxon>Opalozoa</taxon>
        <taxon>Opalinata</taxon>
        <taxon>Blastocystidae</taxon>
        <taxon>Blastocystis</taxon>
    </lineage>
</organism>
<dbReference type="FunFam" id="3.30.460.10:FF:000019">
    <property type="entry name" value="tRNA nucleotidyltransferase cca2"/>
    <property type="match status" value="1"/>
</dbReference>
<evidence type="ECO:0000256" key="2">
    <source>
        <dbReference type="ARBA" id="ARBA00022679"/>
    </source>
</evidence>
<dbReference type="SUPFAM" id="SSF81891">
    <property type="entry name" value="Poly A polymerase C-terminal region-like"/>
    <property type="match status" value="1"/>
</dbReference>
<evidence type="ECO:0000313" key="6">
    <source>
        <dbReference type="EMBL" id="OAO13213.1"/>
    </source>
</evidence>
<dbReference type="PANTHER" id="PTHR13734">
    <property type="entry name" value="TRNA-NUCLEOTIDYLTRANSFERASE"/>
    <property type="match status" value="1"/>
</dbReference>
<keyword evidence="7" id="KW-1185">Reference proteome</keyword>
<evidence type="ECO:0000259" key="5">
    <source>
        <dbReference type="Pfam" id="PF01743"/>
    </source>
</evidence>
<dbReference type="GO" id="GO:0005739">
    <property type="term" value="C:mitochondrion"/>
    <property type="evidence" value="ECO:0007669"/>
    <property type="project" value="UniProtKB-ARBA"/>
</dbReference>
<name>A0A196S854_BLAHN</name>
<dbReference type="Gene3D" id="3.30.460.10">
    <property type="entry name" value="Beta Polymerase, domain 2"/>
    <property type="match status" value="1"/>
</dbReference>
<protein>
    <submittedName>
        <fullName evidence="6">tRNA nucleotidyltransferase</fullName>
    </submittedName>
</protein>
<evidence type="ECO:0000256" key="4">
    <source>
        <dbReference type="RuleBase" id="RU003953"/>
    </source>
</evidence>
<dbReference type="Gene3D" id="1.10.3090.10">
    <property type="entry name" value="cca-adding enzyme, domain 2"/>
    <property type="match status" value="1"/>
</dbReference>
<dbReference type="InterPro" id="IPR002646">
    <property type="entry name" value="PolA_pol_head_dom"/>
</dbReference>
<sequence length="587" mass="67673">MNSLDMNRVCRKDISIALSPQEKELFSILLQANSELQLHSTLRVAGGWVRDKILGMHSHDIDIAIDNMTGYEFVERLPSWLASRGYSTSNIGKIRANPDKSKHLETATIRINDSSIDFVNLRKEEYNDQSRIPTISIGTPLEDAYRRDLTINSLFYNINTNTIEDYTMRGVDDLRDRIARTPLPPLETFQEDPLRLLRTVRFATRYDCRIEPDIMTAAQDPGIELFLSRKVSRERIGVEVLKMAQGRDFARAVRLLEDMNILNSVFNIEGDNSNYLRTQKSRSLEEFNAGLFLIALPETAVGSASTLDAKYMNSFFASVDCDCAEYRVGECEADKQLMNGTHRYLSFIRERVLRGVRMVQVGEDLMSDPRVCEGWRDDVEAILQPIEDGWQAVLRLAHLLHFFSYSFLCGDMVFVVKKKVSHQNQVLSPLIKHFIRENLKLKNSMIDDVCWVVHRHHEIRPFLDMMKKQEEVALSEEELLSLGNLLFASKNLWPLMVVQAVVSEVWEGQDREEVMRAYGRLMQYVREKELMRMWEIPSIVNGNELVTYGVKKGPGMKDVMDAIRNWMILHPHGTKEECVHEVLSYPK</sequence>
<dbReference type="GO" id="GO:0003723">
    <property type="term" value="F:RNA binding"/>
    <property type="evidence" value="ECO:0007669"/>
    <property type="project" value="UniProtKB-KW"/>
</dbReference>
<dbReference type="OrthoDB" id="445712at2759"/>
<gene>
    <name evidence="6" type="ORF">AV274_5106</name>
</gene>
<dbReference type="GO" id="GO:0001680">
    <property type="term" value="P:tRNA 3'-terminal CCA addition"/>
    <property type="evidence" value="ECO:0007669"/>
    <property type="project" value="TreeGrafter"/>
</dbReference>
<comment type="caution">
    <text evidence="6">The sequence shown here is derived from an EMBL/GenBank/DDBJ whole genome shotgun (WGS) entry which is preliminary data.</text>
</comment>
<dbReference type="InterPro" id="IPR043519">
    <property type="entry name" value="NT_sf"/>
</dbReference>